<dbReference type="GO" id="GO:0003729">
    <property type="term" value="F:mRNA binding"/>
    <property type="evidence" value="ECO:0007669"/>
    <property type="project" value="TreeGrafter"/>
</dbReference>
<dbReference type="GO" id="GO:0006406">
    <property type="term" value="P:mRNA export from nucleus"/>
    <property type="evidence" value="ECO:0007669"/>
    <property type="project" value="InterPro"/>
</dbReference>
<dbReference type="Pfam" id="PF16134">
    <property type="entry name" value="THOC2_N"/>
    <property type="match status" value="2"/>
</dbReference>
<evidence type="ECO:0000259" key="3">
    <source>
        <dbReference type="Pfam" id="PF16134"/>
    </source>
</evidence>
<keyword evidence="5" id="KW-1185">Reference proteome</keyword>
<evidence type="ECO:0000313" key="4">
    <source>
        <dbReference type="EMBL" id="CAB3401547.1"/>
    </source>
</evidence>
<comment type="caution">
    <text evidence="4">The sequence shown here is derived from an EMBL/GenBank/DDBJ whole genome shotgun (WGS) entry which is preliminary data.</text>
</comment>
<dbReference type="GO" id="GO:0006397">
    <property type="term" value="P:mRNA processing"/>
    <property type="evidence" value="ECO:0007669"/>
    <property type="project" value="InterPro"/>
</dbReference>
<feature type="domain" description="THO complex subunit 2 N-terminal" evidence="3">
    <location>
        <begin position="28"/>
        <end position="379"/>
    </location>
</feature>
<proteinExistence type="predicted"/>
<dbReference type="InterPro" id="IPR040007">
    <property type="entry name" value="Tho2"/>
</dbReference>
<dbReference type="PANTHER" id="PTHR21597:SF0">
    <property type="entry name" value="THO COMPLEX SUBUNIT 2"/>
    <property type="match status" value="1"/>
</dbReference>
<feature type="domain" description="THO complex subunit 2 N-terminal" evidence="3">
    <location>
        <begin position="420"/>
        <end position="543"/>
    </location>
</feature>
<dbReference type="PANTHER" id="PTHR21597">
    <property type="entry name" value="THO2 PROTEIN"/>
    <property type="match status" value="1"/>
</dbReference>
<gene>
    <name evidence="4" type="ORF">CBOVIS_LOCUS4282</name>
</gene>
<dbReference type="OrthoDB" id="29024at2759"/>
<protein>
    <recommendedName>
        <fullName evidence="6">THO complex subunit 2</fullName>
    </recommendedName>
</protein>
<dbReference type="InterPro" id="IPR032302">
    <property type="entry name" value="THOC2_N"/>
</dbReference>
<accession>A0A8S1EL68</accession>
<dbReference type="InterPro" id="IPR021726">
    <property type="entry name" value="THO_THOC2_N"/>
</dbReference>
<evidence type="ECO:0000313" key="5">
    <source>
        <dbReference type="Proteomes" id="UP000494206"/>
    </source>
</evidence>
<dbReference type="Proteomes" id="UP000494206">
    <property type="component" value="Unassembled WGS sequence"/>
</dbReference>
<dbReference type="GO" id="GO:0000445">
    <property type="term" value="C:THO complex part of transcription export complex"/>
    <property type="evidence" value="ECO:0007669"/>
    <property type="project" value="TreeGrafter"/>
</dbReference>
<dbReference type="EMBL" id="CADEPM010000003">
    <property type="protein sequence ID" value="CAB3401547.1"/>
    <property type="molecule type" value="Genomic_DNA"/>
</dbReference>
<reference evidence="4 5" key="1">
    <citation type="submission" date="2020-04" db="EMBL/GenBank/DDBJ databases">
        <authorList>
            <person name="Laetsch R D."/>
            <person name="Stevens L."/>
            <person name="Kumar S."/>
            <person name="Blaxter L. M."/>
        </authorList>
    </citation>
    <scope>NUCLEOTIDE SEQUENCE [LARGE SCALE GENOMIC DNA]</scope>
</reference>
<evidence type="ECO:0000256" key="1">
    <source>
        <dbReference type="SAM" id="Coils"/>
    </source>
</evidence>
<dbReference type="Pfam" id="PF11732">
    <property type="entry name" value="Thoc2"/>
    <property type="match status" value="1"/>
</dbReference>
<organism evidence="4 5">
    <name type="scientific">Caenorhabditis bovis</name>
    <dbReference type="NCBI Taxonomy" id="2654633"/>
    <lineage>
        <taxon>Eukaryota</taxon>
        <taxon>Metazoa</taxon>
        <taxon>Ecdysozoa</taxon>
        <taxon>Nematoda</taxon>
        <taxon>Chromadorea</taxon>
        <taxon>Rhabditida</taxon>
        <taxon>Rhabditina</taxon>
        <taxon>Rhabditomorpha</taxon>
        <taxon>Rhabditoidea</taxon>
        <taxon>Rhabditidae</taxon>
        <taxon>Peloderinae</taxon>
        <taxon>Caenorhabditis</taxon>
    </lineage>
</organism>
<name>A0A8S1EL68_9PELO</name>
<sequence length="710" mass="80392">MSVLDLYERLSDLCVNVINADKSPFEAYAEIVKLEKTRKNIGSTLLDVLISVEGECTEATKPNFQKFALLLQNTIIPEDILRCELECFDALKQDVAKQLVRLKTRIYFKQSKFNLLREETEGYAKLITELIEAEQNASENYAELMKNRVLSIIGQFNLDPNRVTDIILECFEHCQKNKKFFINLLKKIQVVKEYLCAILGFKYSFYQGNNKKTPFSLYTLTAALIQNDMINTMKILAYMVPKTEAIKEGHRARMSNALERSSKAETIATAQMPMDARSIEEASGGGGAPTTTISFTTVAQIQENDDARLAEKFTEDYVLATNQKLGLACALLESGNWQQAQTLIDRLPEYYAVQSSARLCRALCKIVENALQPFYSKHWPKSVFADFLKRGDDDDDADEASAAGGGLLPIDSWHDLGKLASVLWYLGPRIAYRATTCVKVLRLLTVYFRGNEKDEKLSRIFTDVVSECILPSLTLAETNVALSEEMWQLVQLFPYTWRYWMYAKWNSETQRHPELNIMRGKIYGRTKYVLKRLSKETVRVMGRQLGKLCHVHPTTVLSYLLSQVQTFDNLIGPVVDGLRFLTSLEFDVLTYCIISQLADPSKQALKSTDATISPWLQALGTLVGSLYRRYPLELNGMLEYVQNQLKMCKSFDMLLLREIIQNMSWVESCTQATRDQLEALSGGEVLRQETSSATVPSFLGGSLARNGAKS</sequence>
<evidence type="ECO:0008006" key="6">
    <source>
        <dbReference type="Google" id="ProtNLM"/>
    </source>
</evidence>
<feature type="domain" description="THO complex subunitTHOC2 N-terminal" evidence="2">
    <location>
        <begin position="545"/>
        <end position="619"/>
    </location>
</feature>
<evidence type="ECO:0000259" key="2">
    <source>
        <dbReference type="Pfam" id="PF11732"/>
    </source>
</evidence>
<dbReference type="AlphaFoldDB" id="A0A8S1EL68"/>
<feature type="coiled-coil region" evidence="1">
    <location>
        <begin position="116"/>
        <end position="147"/>
    </location>
</feature>
<keyword evidence="1" id="KW-0175">Coiled coil</keyword>